<feature type="domain" description="UspA" evidence="2">
    <location>
        <begin position="3"/>
        <end position="142"/>
    </location>
</feature>
<name>A0A6L5GUF8_9FIRM</name>
<dbReference type="PANTHER" id="PTHR46268:SF6">
    <property type="entry name" value="UNIVERSAL STRESS PROTEIN UP12"/>
    <property type="match status" value="1"/>
</dbReference>
<reference evidence="3" key="1">
    <citation type="journal article" date="2020" name="Appl. Environ. Microbiol.">
        <title>Medium-Chain Fatty Acid Synthesis by 'Candidatus Weimeria bifida' gen. nov., sp. nov., and 'Candidatus Pseudoramibacter fermentans' sp. nov.</title>
        <authorList>
            <person name="Scarborough M.J."/>
            <person name="Myers K.S."/>
            <person name="Donohue T.J."/>
            <person name="Noguera D.R."/>
        </authorList>
    </citation>
    <scope>NUCLEOTIDE SEQUENCE</scope>
    <source>
        <strain evidence="3">EUB1.1</strain>
    </source>
</reference>
<dbReference type="PRINTS" id="PR01438">
    <property type="entry name" value="UNVRSLSTRESS"/>
</dbReference>
<proteinExistence type="inferred from homology"/>
<dbReference type="InterPro" id="IPR006016">
    <property type="entry name" value="UspA"/>
</dbReference>
<evidence type="ECO:0000259" key="2">
    <source>
        <dbReference type="Pfam" id="PF00582"/>
    </source>
</evidence>
<dbReference type="InterPro" id="IPR006015">
    <property type="entry name" value="Universal_stress_UspA"/>
</dbReference>
<dbReference type="Proteomes" id="UP000473648">
    <property type="component" value="Unassembled WGS sequence"/>
</dbReference>
<sequence>MAYQRILVGLDGSKPADRAFRVGCSLAQSLSARLYVLWIVNRDRGMDSSFGVNEDFYQDLYRKVTQKIKPYLEQAQEQKVEVVGKVLIGNVKTILAKEFPQEQQIDLIILGNTGINAVEKMLQGSHSGYAVRHAPCDVLIVR</sequence>
<dbReference type="Pfam" id="PF00582">
    <property type="entry name" value="Usp"/>
    <property type="match status" value="1"/>
</dbReference>
<gene>
    <name evidence="3" type="ORF">FRC53_10790</name>
</gene>
<dbReference type="Gene3D" id="3.40.50.620">
    <property type="entry name" value="HUPs"/>
    <property type="match status" value="1"/>
</dbReference>
<evidence type="ECO:0000313" key="3">
    <source>
        <dbReference type="EMBL" id="MQM73843.1"/>
    </source>
</evidence>
<organism evidence="3 4">
    <name type="scientific">Candidatus Pseudoramibacter fermentans</name>
    <dbReference type="NCBI Taxonomy" id="2594427"/>
    <lineage>
        <taxon>Bacteria</taxon>
        <taxon>Bacillati</taxon>
        <taxon>Bacillota</taxon>
        <taxon>Clostridia</taxon>
        <taxon>Eubacteriales</taxon>
        <taxon>Eubacteriaceae</taxon>
        <taxon>Pseudoramibacter</taxon>
    </lineage>
</organism>
<dbReference type="InterPro" id="IPR014729">
    <property type="entry name" value="Rossmann-like_a/b/a_fold"/>
</dbReference>
<dbReference type="CDD" id="cd00293">
    <property type="entry name" value="USP-like"/>
    <property type="match status" value="1"/>
</dbReference>
<dbReference type="EMBL" id="VOGB01000021">
    <property type="protein sequence ID" value="MQM73843.1"/>
    <property type="molecule type" value="Genomic_DNA"/>
</dbReference>
<accession>A0A6L5GUF8</accession>
<dbReference type="PANTHER" id="PTHR46268">
    <property type="entry name" value="STRESS RESPONSE PROTEIN NHAX"/>
    <property type="match status" value="1"/>
</dbReference>
<protein>
    <submittedName>
        <fullName evidence="3">Universal stress protein</fullName>
    </submittedName>
</protein>
<evidence type="ECO:0000256" key="1">
    <source>
        <dbReference type="ARBA" id="ARBA00008791"/>
    </source>
</evidence>
<comment type="similarity">
    <text evidence="1">Belongs to the universal stress protein A family.</text>
</comment>
<evidence type="ECO:0000313" key="4">
    <source>
        <dbReference type="Proteomes" id="UP000473648"/>
    </source>
</evidence>
<dbReference type="AlphaFoldDB" id="A0A6L5GUF8"/>
<dbReference type="SUPFAM" id="SSF52402">
    <property type="entry name" value="Adenine nucleotide alpha hydrolases-like"/>
    <property type="match status" value="1"/>
</dbReference>
<comment type="caution">
    <text evidence="3">The sequence shown here is derived from an EMBL/GenBank/DDBJ whole genome shotgun (WGS) entry which is preliminary data.</text>
</comment>
<keyword evidence="4" id="KW-1185">Reference proteome</keyword>